<organism evidence="1">
    <name type="scientific">marine metagenome</name>
    <dbReference type="NCBI Taxonomy" id="408172"/>
    <lineage>
        <taxon>unclassified sequences</taxon>
        <taxon>metagenomes</taxon>
        <taxon>ecological metagenomes</taxon>
    </lineage>
</organism>
<accession>A0A382JC92</accession>
<dbReference type="PANTHER" id="PTHR20883:SF49">
    <property type="entry name" value="PHYTANOYL-COA DIOXYGENASE"/>
    <property type="match status" value="1"/>
</dbReference>
<dbReference type="Gene3D" id="2.60.120.620">
    <property type="entry name" value="q2cbj1_9rhob like domain"/>
    <property type="match status" value="1"/>
</dbReference>
<dbReference type="SUPFAM" id="SSF51197">
    <property type="entry name" value="Clavaminate synthase-like"/>
    <property type="match status" value="1"/>
</dbReference>
<sequence>VVIRGLFSAEEIECLVEGIEANISAPSWRSKVASSSDDPGWFMEDFCTWQDNPAYRRIIEDSSLASVAAQLIQSQEVRLFHDHMLVKEPGTEQRTPWHQDQPYYNIDGKQNVSFWIPVDSVPKAWTLEVVAGSHLGG</sequence>
<feature type="non-terminal residue" evidence="1">
    <location>
        <position position="137"/>
    </location>
</feature>
<name>A0A382JC92_9ZZZZ</name>
<dbReference type="PANTHER" id="PTHR20883">
    <property type="entry name" value="PHYTANOYL-COA DIOXYGENASE DOMAIN CONTAINING 1"/>
    <property type="match status" value="1"/>
</dbReference>
<protein>
    <recommendedName>
        <fullName evidence="2">Phytanoyl-CoA dioxygenase</fullName>
    </recommendedName>
</protein>
<evidence type="ECO:0000313" key="1">
    <source>
        <dbReference type="EMBL" id="SVC08351.1"/>
    </source>
</evidence>
<gene>
    <name evidence="1" type="ORF">METZ01_LOCUS261205</name>
</gene>
<dbReference type="InterPro" id="IPR008775">
    <property type="entry name" value="Phytyl_CoA_dOase-like"/>
</dbReference>
<dbReference type="AlphaFoldDB" id="A0A382JC92"/>
<dbReference type="Pfam" id="PF05721">
    <property type="entry name" value="PhyH"/>
    <property type="match status" value="1"/>
</dbReference>
<evidence type="ECO:0008006" key="2">
    <source>
        <dbReference type="Google" id="ProtNLM"/>
    </source>
</evidence>
<reference evidence="1" key="1">
    <citation type="submission" date="2018-05" db="EMBL/GenBank/DDBJ databases">
        <authorList>
            <person name="Lanie J.A."/>
            <person name="Ng W.-L."/>
            <person name="Kazmierczak K.M."/>
            <person name="Andrzejewski T.M."/>
            <person name="Davidsen T.M."/>
            <person name="Wayne K.J."/>
            <person name="Tettelin H."/>
            <person name="Glass J.I."/>
            <person name="Rusch D."/>
            <person name="Podicherti R."/>
            <person name="Tsui H.-C.T."/>
            <person name="Winkler M.E."/>
        </authorList>
    </citation>
    <scope>NUCLEOTIDE SEQUENCE</scope>
</reference>
<dbReference type="EMBL" id="UINC01072597">
    <property type="protein sequence ID" value="SVC08351.1"/>
    <property type="molecule type" value="Genomic_DNA"/>
</dbReference>
<proteinExistence type="predicted"/>
<feature type="non-terminal residue" evidence="1">
    <location>
        <position position="1"/>
    </location>
</feature>